<evidence type="ECO:0000313" key="1">
    <source>
        <dbReference type="EMBL" id="RGQ40888.1"/>
    </source>
</evidence>
<dbReference type="EMBL" id="QRTC01000023">
    <property type="protein sequence ID" value="RGQ40888.1"/>
    <property type="molecule type" value="Genomic_DNA"/>
</dbReference>
<evidence type="ECO:0000313" key="2">
    <source>
        <dbReference type="Proteomes" id="UP000284751"/>
    </source>
</evidence>
<dbReference type="Proteomes" id="UP000284751">
    <property type="component" value="Unassembled WGS sequence"/>
</dbReference>
<sequence>MSIGHTSSFVFLTTAYNRLLLFRLYYLMAADEYPAGLIAVKHTKGTTFFTPWAGIVMPAQGIYPLKFVNCSVLEEALIRS</sequence>
<comment type="caution">
    <text evidence="1">The sequence shown here is derived from an EMBL/GenBank/DDBJ whole genome shotgun (WGS) entry which is preliminary data.</text>
</comment>
<accession>A0A412AX94</accession>
<proteinExistence type="predicted"/>
<gene>
    <name evidence="1" type="ORF">DWY99_07050</name>
</gene>
<reference evidence="1 2" key="1">
    <citation type="submission" date="2018-08" db="EMBL/GenBank/DDBJ databases">
        <title>A genome reference for cultivated species of the human gut microbiota.</title>
        <authorList>
            <person name="Zou Y."/>
            <person name="Xue W."/>
            <person name="Luo G."/>
        </authorList>
    </citation>
    <scope>NUCLEOTIDE SEQUENCE [LARGE SCALE GENOMIC DNA]</scope>
    <source>
        <strain evidence="1 2">AF28-26</strain>
    </source>
</reference>
<organism evidence="1 2">
    <name type="scientific">[Clostridium] leptum</name>
    <dbReference type="NCBI Taxonomy" id="1535"/>
    <lineage>
        <taxon>Bacteria</taxon>
        <taxon>Bacillati</taxon>
        <taxon>Bacillota</taxon>
        <taxon>Clostridia</taxon>
        <taxon>Eubacteriales</taxon>
        <taxon>Oscillospiraceae</taxon>
        <taxon>Oscillospiraceae incertae sedis</taxon>
    </lineage>
</organism>
<protein>
    <submittedName>
        <fullName evidence="1">Uncharacterized protein</fullName>
    </submittedName>
</protein>
<name>A0A412AX94_9FIRM</name>
<dbReference type="AlphaFoldDB" id="A0A412AX94"/>